<dbReference type="Pfam" id="PF02830">
    <property type="entry name" value="V4R"/>
    <property type="match status" value="1"/>
</dbReference>
<sequence>MFKEERDESIFEWGMLGDVKLGRPHLGEHVPVDVYRLMQFTLRDEMIRILGVEQTNQIFFAAGKKAGVEFVRNVVGKQADMNVFIEKLQMFLKKLQIGILRVEKADLEHGLLTLTVAEDLDCSGLPVTGEEICVYDEGFIAGLLLEQTGKDFNVKEIDCWCSGDRVCRFAIEPNGIEVKG</sequence>
<protein>
    <submittedName>
        <fullName evidence="2">4-vinyl reductase</fullName>
    </submittedName>
</protein>
<organism evidence="2 3">
    <name type="scientific">Fusibacter ferrireducens</name>
    <dbReference type="NCBI Taxonomy" id="2785058"/>
    <lineage>
        <taxon>Bacteria</taxon>
        <taxon>Bacillati</taxon>
        <taxon>Bacillota</taxon>
        <taxon>Clostridia</taxon>
        <taxon>Eubacteriales</taxon>
        <taxon>Eubacteriales Family XII. Incertae Sedis</taxon>
        <taxon>Fusibacter</taxon>
    </lineage>
</organism>
<gene>
    <name evidence="2" type="ORF">ISU02_09655</name>
</gene>
<reference evidence="2 3" key="1">
    <citation type="submission" date="2020-11" db="EMBL/GenBank/DDBJ databases">
        <title>Fusibacter basophilias sp. nov.</title>
        <authorList>
            <person name="Qiu D."/>
        </authorList>
    </citation>
    <scope>NUCLEOTIDE SEQUENCE [LARGE SCALE GENOMIC DNA]</scope>
    <source>
        <strain evidence="2 3">Q10-2</strain>
    </source>
</reference>
<dbReference type="SMART" id="SM00989">
    <property type="entry name" value="V4R"/>
    <property type="match status" value="1"/>
</dbReference>
<dbReference type="EMBL" id="JADKNH010000005">
    <property type="protein sequence ID" value="MBF4693386.1"/>
    <property type="molecule type" value="Genomic_DNA"/>
</dbReference>
<accession>A0ABR9ZSE1</accession>
<keyword evidence="3" id="KW-1185">Reference proteome</keyword>
<dbReference type="Gene3D" id="3.30.1380.20">
    <property type="entry name" value="Trafficking protein particle complex subunit 3"/>
    <property type="match status" value="1"/>
</dbReference>
<dbReference type="RefSeq" id="WP_194701620.1">
    <property type="nucleotide sequence ID" value="NZ_JADKNH010000005.1"/>
</dbReference>
<feature type="domain" description="4-vinyl reductase 4VR" evidence="1">
    <location>
        <begin position="111"/>
        <end position="173"/>
    </location>
</feature>
<comment type="caution">
    <text evidence="2">The sequence shown here is derived from an EMBL/GenBank/DDBJ whole genome shotgun (WGS) entry which is preliminary data.</text>
</comment>
<dbReference type="SUPFAM" id="SSF111126">
    <property type="entry name" value="Ligand-binding domain in the NO signalling and Golgi transport"/>
    <property type="match status" value="1"/>
</dbReference>
<proteinExistence type="predicted"/>
<evidence type="ECO:0000313" key="2">
    <source>
        <dbReference type="EMBL" id="MBF4693386.1"/>
    </source>
</evidence>
<dbReference type="PANTHER" id="PTHR35090:SF2">
    <property type="entry name" value="ARSR FAMILY TRANSCRIPTIONAL REGULATOR"/>
    <property type="match status" value="1"/>
</dbReference>
<name>A0ABR9ZSE1_9FIRM</name>
<evidence type="ECO:0000259" key="1">
    <source>
        <dbReference type="SMART" id="SM00989"/>
    </source>
</evidence>
<dbReference type="InterPro" id="IPR024096">
    <property type="entry name" value="NO_sig/Golgi_transp_ligand-bd"/>
</dbReference>
<dbReference type="Proteomes" id="UP000614200">
    <property type="component" value="Unassembled WGS sequence"/>
</dbReference>
<dbReference type="PANTHER" id="PTHR35090">
    <property type="entry name" value="DNA-DIRECTED RNA POLYMERASE SUBUNIT I"/>
    <property type="match status" value="1"/>
</dbReference>
<dbReference type="InterPro" id="IPR004096">
    <property type="entry name" value="V4R"/>
</dbReference>
<evidence type="ECO:0000313" key="3">
    <source>
        <dbReference type="Proteomes" id="UP000614200"/>
    </source>
</evidence>